<proteinExistence type="predicted"/>
<organism evidence="1 2">
    <name type="scientific">Smallanthus sonchifolius</name>
    <dbReference type="NCBI Taxonomy" id="185202"/>
    <lineage>
        <taxon>Eukaryota</taxon>
        <taxon>Viridiplantae</taxon>
        <taxon>Streptophyta</taxon>
        <taxon>Embryophyta</taxon>
        <taxon>Tracheophyta</taxon>
        <taxon>Spermatophyta</taxon>
        <taxon>Magnoliopsida</taxon>
        <taxon>eudicotyledons</taxon>
        <taxon>Gunneridae</taxon>
        <taxon>Pentapetalae</taxon>
        <taxon>asterids</taxon>
        <taxon>campanulids</taxon>
        <taxon>Asterales</taxon>
        <taxon>Asteraceae</taxon>
        <taxon>Asteroideae</taxon>
        <taxon>Heliantheae alliance</taxon>
        <taxon>Millerieae</taxon>
        <taxon>Smallanthus</taxon>
    </lineage>
</organism>
<gene>
    <name evidence="1" type="ORF">L1987_57849</name>
</gene>
<accession>A0ACB9DDN0</accession>
<evidence type="ECO:0000313" key="1">
    <source>
        <dbReference type="EMBL" id="KAI3744758.1"/>
    </source>
</evidence>
<sequence>MPYVQKTLEEATFEHNKNHTWNFKDLFKRKDYMYLQRDKTVKSCFVCGKYNHTASTCFYYLQQQRNLKQQLFEKTTKNKKVRSYEARSTQFRKFISPPRQIANVKPPKAKQSCIIRGESGHFAANFKFNPFNQFSQSSSSASTKQPSNKDNTWVVDSGCSRHMTGNRSILLDFRKLYGGYVAFGSNSKGGSIIGQGTVSNERMSIERVNYVKELKFNLMSVSQICDQKHWMLFINEECFVLSSGLSKTPPEKILLTAQRKENLYVLDMNKVTPSGSVSCFLSKESVNEAALWHRRLSHVNVKTINKLVKENLVRGLPDKEFQLEDHCIACLKGKQHKSSHKTKKIN</sequence>
<dbReference type="EMBL" id="CM042036">
    <property type="protein sequence ID" value="KAI3744758.1"/>
    <property type="molecule type" value="Genomic_DNA"/>
</dbReference>
<reference evidence="2" key="1">
    <citation type="journal article" date="2022" name="Mol. Ecol. Resour.">
        <title>The genomes of chicory, endive, great burdock and yacon provide insights into Asteraceae palaeo-polyploidization history and plant inulin production.</title>
        <authorList>
            <person name="Fan W."/>
            <person name="Wang S."/>
            <person name="Wang H."/>
            <person name="Wang A."/>
            <person name="Jiang F."/>
            <person name="Liu H."/>
            <person name="Zhao H."/>
            <person name="Xu D."/>
            <person name="Zhang Y."/>
        </authorList>
    </citation>
    <scope>NUCLEOTIDE SEQUENCE [LARGE SCALE GENOMIC DNA]</scope>
    <source>
        <strain evidence="2">cv. Yunnan</strain>
    </source>
</reference>
<evidence type="ECO:0000313" key="2">
    <source>
        <dbReference type="Proteomes" id="UP001056120"/>
    </source>
</evidence>
<comment type="caution">
    <text evidence="1">The sequence shown here is derived from an EMBL/GenBank/DDBJ whole genome shotgun (WGS) entry which is preliminary data.</text>
</comment>
<name>A0ACB9DDN0_9ASTR</name>
<protein>
    <submittedName>
        <fullName evidence="1">Uncharacterized protein</fullName>
    </submittedName>
</protein>
<dbReference type="Proteomes" id="UP001056120">
    <property type="component" value="Linkage Group LG19"/>
</dbReference>
<reference evidence="1 2" key="2">
    <citation type="journal article" date="2022" name="Mol. Ecol. Resour.">
        <title>The genomes of chicory, endive, great burdock and yacon provide insights into Asteraceae paleo-polyploidization history and plant inulin production.</title>
        <authorList>
            <person name="Fan W."/>
            <person name="Wang S."/>
            <person name="Wang H."/>
            <person name="Wang A."/>
            <person name="Jiang F."/>
            <person name="Liu H."/>
            <person name="Zhao H."/>
            <person name="Xu D."/>
            <person name="Zhang Y."/>
        </authorList>
    </citation>
    <scope>NUCLEOTIDE SEQUENCE [LARGE SCALE GENOMIC DNA]</scope>
    <source>
        <strain evidence="2">cv. Yunnan</strain>
        <tissue evidence="1">Leaves</tissue>
    </source>
</reference>
<keyword evidence="2" id="KW-1185">Reference proteome</keyword>